<feature type="compositionally biased region" description="Gly residues" evidence="1">
    <location>
        <begin position="134"/>
        <end position="147"/>
    </location>
</feature>
<feature type="domain" description="N-acetyltransferase" evidence="2">
    <location>
        <begin position="70"/>
        <end position="273"/>
    </location>
</feature>
<feature type="region of interest" description="Disordered" evidence="1">
    <location>
        <begin position="1"/>
        <end position="33"/>
    </location>
</feature>
<organism evidence="3 4">
    <name type="scientific">Raphidocelis subcapitata</name>
    <dbReference type="NCBI Taxonomy" id="307507"/>
    <lineage>
        <taxon>Eukaryota</taxon>
        <taxon>Viridiplantae</taxon>
        <taxon>Chlorophyta</taxon>
        <taxon>core chlorophytes</taxon>
        <taxon>Chlorophyceae</taxon>
        <taxon>CS clade</taxon>
        <taxon>Sphaeropleales</taxon>
        <taxon>Selenastraceae</taxon>
        <taxon>Raphidocelis</taxon>
    </lineage>
</organism>
<dbReference type="InParanoid" id="A0A2V0P8N1"/>
<dbReference type="FunCoup" id="A0A2V0P8N1">
    <property type="interactions" value="550"/>
</dbReference>
<dbReference type="Gene3D" id="3.40.630.30">
    <property type="match status" value="1"/>
</dbReference>
<dbReference type="InterPro" id="IPR016181">
    <property type="entry name" value="Acyl_CoA_acyltransferase"/>
</dbReference>
<dbReference type="Proteomes" id="UP000247498">
    <property type="component" value="Unassembled WGS sequence"/>
</dbReference>
<sequence length="277" mass="28791">MKAQGALAASRVRPGGLRPAARSHRAPAARRTPAAARTAAAAATATTAGDAASQLLSYRSVTALPDGGRIVITALQPDWLEPCADLLADSFIAAAGLPAYGRFVRVRIGAYLREHIDLPPKALVLTAVVEGQPGGGGGAERGSGGDSSGASTSSSGGGGGGAVLVGTAEVSFDRSTRSQYLTLNPPAGCAYICNCAVDPAWRRRGVAAALMRALEEAAVIAGERYAYLHLRFKDDAEAGALYRGLGYEECQRDGFWLVLLGMERRWLMRKELPPKAG</sequence>
<dbReference type="PANTHER" id="PTHR47489">
    <property type="entry name" value="ACYL-COA N-ACYLTRANSFERASES (NAT) SUPERFAMILY PROTEIN"/>
    <property type="match status" value="1"/>
</dbReference>
<dbReference type="InterPro" id="IPR000182">
    <property type="entry name" value="GNAT_dom"/>
</dbReference>
<dbReference type="PANTHER" id="PTHR47489:SF2">
    <property type="entry name" value="GCN5-RELATED N-ACETYLTRANSFERASE 5, CHLOROPLASTIC"/>
    <property type="match status" value="1"/>
</dbReference>
<dbReference type="PROSITE" id="PS51186">
    <property type="entry name" value="GNAT"/>
    <property type="match status" value="1"/>
</dbReference>
<protein>
    <recommendedName>
        <fullName evidence="2">N-acetyltransferase domain-containing protein</fullName>
    </recommendedName>
</protein>
<dbReference type="CDD" id="cd04301">
    <property type="entry name" value="NAT_SF"/>
    <property type="match status" value="1"/>
</dbReference>
<comment type="caution">
    <text evidence="3">The sequence shown here is derived from an EMBL/GenBank/DDBJ whole genome shotgun (WGS) entry which is preliminary data.</text>
</comment>
<evidence type="ECO:0000256" key="1">
    <source>
        <dbReference type="SAM" id="MobiDB-lite"/>
    </source>
</evidence>
<gene>
    <name evidence="3" type="ORF">Rsub_08751</name>
</gene>
<feature type="region of interest" description="Disordered" evidence="1">
    <location>
        <begin position="134"/>
        <end position="159"/>
    </location>
</feature>
<keyword evidence="4" id="KW-1185">Reference proteome</keyword>
<dbReference type="GO" id="GO:0016747">
    <property type="term" value="F:acyltransferase activity, transferring groups other than amino-acyl groups"/>
    <property type="evidence" value="ECO:0007669"/>
    <property type="project" value="InterPro"/>
</dbReference>
<proteinExistence type="predicted"/>
<dbReference type="SUPFAM" id="SSF55729">
    <property type="entry name" value="Acyl-CoA N-acyltransferases (Nat)"/>
    <property type="match status" value="1"/>
</dbReference>
<accession>A0A2V0P8N1</accession>
<evidence type="ECO:0000313" key="4">
    <source>
        <dbReference type="Proteomes" id="UP000247498"/>
    </source>
</evidence>
<evidence type="ECO:0000259" key="2">
    <source>
        <dbReference type="PROSITE" id="PS51186"/>
    </source>
</evidence>
<dbReference type="Pfam" id="PF00583">
    <property type="entry name" value="Acetyltransf_1"/>
    <property type="match status" value="1"/>
</dbReference>
<reference evidence="3 4" key="1">
    <citation type="journal article" date="2018" name="Sci. Rep.">
        <title>Raphidocelis subcapitata (=Pseudokirchneriella subcapitata) provides an insight into genome evolution and environmental adaptations in the Sphaeropleales.</title>
        <authorList>
            <person name="Suzuki S."/>
            <person name="Yamaguchi H."/>
            <person name="Nakajima N."/>
            <person name="Kawachi M."/>
        </authorList>
    </citation>
    <scope>NUCLEOTIDE SEQUENCE [LARGE SCALE GENOMIC DNA]</scope>
    <source>
        <strain evidence="3 4">NIES-35</strain>
    </source>
</reference>
<dbReference type="OrthoDB" id="542104at2759"/>
<dbReference type="EMBL" id="BDRX01000076">
    <property type="protein sequence ID" value="GBF96206.1"/>
    <property type="molecule type" value="Genomic_DNA"/>
</dbReference>
<dbReference type="AlphaFoldDB" id="A0A2V0P8N1"/>
<evidence type="ECO:0000313" key="3">
    <source>
        <dbReference type="EMBL" id="GBF96206.1"/>
    </source>
</evidence>
<name>A0A2V0P8N1_9CHLO</name>